<accession>A0A0G0P2Q9</accession>
<proteinExistence type="predicted"/>
<dbReference type="EMBL" id="LBVU01000002">
    <property type="protein sequence ID" value="KKQ92389.1"/>
    <property type="molecule type" value="Genomic_DNA"/>
</dbReference>
<keyword evidence="1" id="KW-0812">Transmembrane</keyword>
<evidence type="ECO:0000313" key="2">
    <source>
        <dbReference type="EMBL" id="KKQ92389.1"/>
    </source>
</evidence>
<evidence type="ECO:0000256" key="1">
    <source>
        <dbReference type="SAM" id="Phobius"/>
    </source>
</evidence>
<evidence type="ECO:0000313" key="3">
    <source>
        <dbReference type="Proteomes" id="UP000034774"/>
    </source>
</evidence>
<name>A0A0G0P2Q9_9BACT</name>
<dbReference type="STRING" id="1618572.UT17_C0002G0052"/>
<dbReference type="Proteomes" id="UP000034774">
    <property type="component" value="Unassembled WGS sequence"/>
</dbReference>
<protein>
    <submittedName>
        <fullName evidence="2">Uncharacterized protein</fullName>
    </submittedName>
</protein>
<dbReference type="AlphaFoldDB" id="A0A0G0P2Q9"/>
<gene>
    <name evidence="2" type="ORF">UT17_C0002G0052</name>
</gene>
<reference evidence="2 3" key="1">
    <citation type="journal article" date="2015" name="Nature">
        <title>rRNA introns, odd ribosomes, and small enigmatic genomes across a large radiation of phyla.</title>
        <authorList>
            <person name="Brown C.T."/>
            <person name="Hug L.A."/>
            <person name="Thomas B.C."/>
            <person name="Sharon I."/>
            <person name="Castelle C.J."/>
            <person name="Singh A."/>
            <person name="Wilkins M.J."/>
            <person name="Williams K.H."/>
            <person name="Banfield J.F."/>
        </authorList>
    </citation>
    <scope>NUCLEOTIDE SEQUENCE [LARGE SCALE GENOMIC DNA]</scope>
</reference>
<keyword evidence="1" id="KW-0472">Membrane</keyword>
<feature type="transmembrane region" description="Helical" evidence="1">
    <location>
        <begin position="12"/>
        <end position="34"/>
    </location>
</feature>
<keyword evidence="1" id="KW-1133">Transmembrane helix</keyword>
<comment type="caution">
    <text evidence="2">The sequence shown here is derived from an EMBL/GenBank/DDBJ whole genome shotgun (WGS) entry which is preliminary data.</text>
</comment>
<sequence>MFKNLSTGTKQITVAVFPLLAVIILFIIVGKFGLSKISEVRAGLAKAQKDRTILTQKTDILRTVSASVGESANAALVVLPESNPSLAVVSQIKLLALENSVLVSGIKSGPEIADKTGLLRTDISFDIIAPRDQMIAFIKATGNIAPVIVVDKIKLSENGGVERAAISVKSFWSPLPTKLPLLTTEITNLTEAEKQLITDMGSLRKPVFVIVPPSTGTGRTDPFSP</sequence>
<organism evidence="2 3">
    <name type="scientific">Candidatus Woesebacteria bacterium GW2011_GWB1_39_10</name>
    <dbReference type="NCBI Taxonomy" id="1618572"/>
    <lineage>
        <taxon>Bacteria</taxon>
        <taxon>Candidatus Woeseibacteriota</taxon>
    </lineage>
</organism>